<protein>
    <submittedName>
        <fullName evidence="2">Uncharacterized protein</fullName>
    </submittedName>
</protein>
<keyword evidence="1" id="KW-0812">Transmembrane</keyword>
<reference evidence="2" key="1">
    <citation type="submission" date="2021-11" db="EMBL/GenBank/DDBJ databases">
        <authorList>
            <person name="Qingchun L."/>
            <person name="Dong Z."/>
            <person name="Zongwei Q."/>
            <person name="Jia Z."/>
            <person name="Duotao L."/>
        </authorList>
    </citation>
    <scope>NUCLEOTIDE SEQUENCE</scope>
    <source>
        <strain evidence="2">WLY-B-L2</strain>
    </source>
</reference>
<dbReference type="RefSeq" id="WP_150358898.1">
    <property type="nucleotide sequence ID" value="NZ_JAJJPB010000022.1"/>
</dbReference>
<dbReference type="Proteomes" id="UP001165422">
    <property type="component" value="Unassembled WGS sequence"/>
</dbReference>
<name>A0ABS8N8Q6_9CLOT</name>
<accession>A0ABS8N8Q6</accession>
<proteinExistence type="predicted"/>
<evidence type="ECO:0000313" key="3">
    <source>
        <dbReference type="Proteomes" id="UP001165422"/>
    </source>
</evidence>
<sequence length="69" mass="7712">MIMLKELVKTPLRKRKKGDITHVLGIVAVTVIMIAIVMAVKGLTWADLVTLIDDFVTGPLWKHVTDPFN</sequence>
<evidence type="ECO:0000256" key="1">
    <source>
        <dbReference type="SAM" id="Phobius"/>
    </source>
</evidence>
<keyword evidence="3" id="KW-1185">Reference proteome</keyword>
<gene>
    <name evidence="2" type="ORF">LN736_14280</name>
</gene>
<keyword evidence="1" id="KW-0472">Membrane</keyword>
<organism evidence="2 3">
    <name type="scientific">Clostridium aromativorans</name>
    <dbReference type="NCBI Taxonomy" id="2836848"/>
    <lineage>
        <taxon>Bacteria</taxon>
        <taxon>Bacillati</taxon>
        <taxon>Bacillota</taxon>
        <taxon>Clostridia</taxon>
        <taxon>Eubacteriales</taxon>
        <taxon>Clostridiaceae</taxon>
        <taxon>Clostridium</taxon>
    </lineage>
</organism>
<dbReference type="EMBL" id="JAJJPB010000022">
    <property type="protein sequence ID" value="MCC9296026.1"/>
    <property type="molecule type" value="Genomic_DNA"/>
</dbReference>
<keyword evidence="1" id="KW-1133">Transmembrane helix</keyword>
<evidence type="ECO:0000313" key="2">
    <source>
        <dbReference type="EMBL" id="MCC9296026.1"/>
    </source>
</evidence>
<comment type="caution">
    <text evidence="2">The sequence shown here is derived from an EMBL/GenBank/DDBJ whole genome shotgun (WGS) entry which is preliminary data.</text>
</comment>
<feature type="transmembrane region" description="Helical" evidence="1">
    <location>
        <begin position="20"/>
        <end position="40"/>
    </location>
</feature>